<dbReference type="GO" id="GO:0010073">
    <property type="term" value="P:meristem maintenance"/>
    <property type="evidence" value="ECO:0007669"/>
    <property type="project" value="InterPro"/>
</dbReference>
<evidence type="ECO:0000256" key="1">
    <source>
        <dbReference type="SAM" id="MobiDB-lite"/>
    </source>
</evidence>
<dbReference type="Pfam" id="PF10536">
    <property type="entry name" value="PMD"/>
    <property type="match status" value="1"/>
</dbReference>
<proteinExistence type="predicted"/>
<sequence>MVPFAKECDVGKTGLVSSADSLCFPFRQNGGLDRLGQRHAGRRWLLLLAVRILKSVALSQSLQINGNVECLRRLVRRWCTSTHSFIPYIHVAFLIAWLSKFIFGGFSKHEIMVECIPIAICLAKGVKLSLAPVMLGTLYHMLDLLHTDEILGAGYYIIETHTCLSLLQMFTWERFCPYHLGCVTNGKALKEYLMIKCGYTSGTTLLACSWIRKRKVKGQVVPEINNFLDDYGSFNFHAYKAIPGHLHHQRRFETFRDVGGDNTIYTAMYQMARDLELGAWRATIQRELHDSLAMIRTSLLLLFQINQIGIGPCSLILRKLLQPCGLRRGQWGVGACMPPNSEHGAGRTKPRRKCWRRAIAGASWQCEASQATLSKKPVLGKTKSIAYPSRGGAHRAFALPTSRQSKAKASMPSKSKASKERETSNANDNEESSWSNSDSKTIERTKKPKPISGNKHPHERRSNSSSLLPRDEFV</sequence>
<protein>
    <recommendedName>
        <fullName evidence="2">Aminotransferase-like plant mobile domain-containing protein</fullName>
    </recommendedName>
</protein>
<dbReference type="InterPro" id="IPR044824">
    <property type="entry name" value="MAIN-like"/>
</dbReference>
<evidence type="ECO:0000313" key="4">
    <source>
        <dbReference type="Proteomes" id="UP001054252"/>
    </source>
</evidence>
<dbReference type="Proteomes" id="UP001054252">
    <property type="component" value="Unassembled WGS sequence"/>
</dbReference>
<feature type="compositionally biased region" description="Low complexity" evidence="1">
    <location>
        <begin position="424"/>
        <end position="439"/>
    </location>
</feature>
<evidence type="ECO:0000313" key="3">
    <source>
        <dbReference type="EMBL" id="GKV26782.1"/>
    </source>
</evidence>
<dbReference type="PANTHER" id="PTHR46033">
    <property type="entry name" value="PROTEIN MAIN-LIKE 2"/>
    <property type="match status" value="1"/>
</dbReference>
<dbReference type="PANTHER" id="PTHR46033:SF80">
    <property type="entry name" value="PROTEIN MAIN-LIKE 2-LIKE"/>
    <property type="match status" value="1"/>
</dbReference>
<dbReference type="InterPro" id="IPR019557">
    <property type="entry name" value="AminoTfrase-like_pln_mobile"/>
</dbReference>
<dbReference type="AlphaFoldDB" id="A0AAV5KQL7"/>
<feature type="region of interest" description="Disordered" evidence="1">
    <location>
        <begin position="391"/>
        <end position="474"/>
    </location>
</feature>
<accession>A0AAV5KQL7</accession>
<feature type="domain" description="Aminotransferase-like plant mobile" evidence="2">
    <location>
        <begin position="90"/>
        <end position="242"/>
    </location>
</feature>
<gene>
    <name evidence="3" type="ORF">SLEP1_g36017</name>
</gene>
<dbReference type="EMBL" id="BPVZ01000073">
    <property type="protein sequence ID" value="GKV26782.1"/>
    <property type="molecule type" value="Genomic_DNA"/>
</dbReference>
<evidence type="ECO:0000259" key="2">
    <source>
        <dbReference type="Pfam" id="PF10536"/>
    </source>
</evidence>
<comment type="caution">
    <text evidence="3">The sequence shown here is derived from an EMBL/GenBank/DDBJ whole genome shotgun (WGS) entry which is preliminary data.</text>
</comment>
<organism evidence="3 4">
    <name type="scientific">Rubroshorea leprosula</name>
    <dbReference type="NCBI Taxonomy" id="152421"/>
    <lineage>
        <taxon>Eukaryota</taxon>
        <taxon>Viridiplantae</taxon>
        <taxon>Streptophyta</taxon>
        <taxon>Embryophyta</taxon>
        <taxon>Tracheophyta</taxon>
        <taxon>Spermatophyta</taxon>
        <taxon>Magnoliopsida</taxon>
        <taxon>eudicotyledons</taxon>
        <taxon>Gunneridae</taxon>
        <taxon>Pentapetalae</taxon>
        <taxon>rosids</taxon>
        <taxon>malvids</taxon>
        <taxon>Malvales</taxon>
        <taxon>Dipterocarpaceae</taxon>
        <taxon>Rubroshorea</taxon>
    </lineage>
</organism>
<reference evidence="3 4" key="1">
    <citation type="journal article" date="2021" name="Commun. Biol.">
        <title>The genome of Shorea leprosula (Dipterocarpaceae) highlights the ecological relevance of drought in aseasonal tropical rainforests.</title>
        <authorList>
            <person name="Ng K.K.S."/>
            <person name="Kobayashi M.J."/>
            <person name="Fawcett J.A."/>
            <person name="Hatakeyama M."/>
            <person name="Paape T."/>
            <person name="Ng C.H."/>
            <person name="Ang C.C."/>
            <person name="Tnah L.H."/>
            <person name="Lee C.T."/>
            <person name="Nishiyama T."/>
            <person name="Sese J."/>
            <person name="O'Brien M.J."/>
            <person name="Copetti D."/>
            <person name="Mohd Noor M.I."/>
            <person name="Ong R.C."/>
            <person name="Putra M."/>
            <person name="Sireger I.Z."/>
            <person name="Indrioko S."/>
            <person name="Kosugi Y."/>
            <person name="Izuno A."/>
            <person name="Isagi Y."/>
            <person name="Lee S.L."/>
            <person name="Shimizu K.K."/>
        </authorList>
    </citation>
    <scope>NUCLEOTIDE SEQUENCE [LARGE SCALE GENOMIC DNA]</scope>
    <source>
        <strain evidence="3">214</strain>
    </source>
</reference>
<name>A0AAV5KQL7_9ROSI</name>
<keyword evidence="4" id="KW-1185">Reference proteome</keyword>